<organism evidence="1 2">
    <name type="scientific">Sphagnum troendelagicum</name>
    <dbReference type="NCBI Taxonomy" id="128251"/>
    <lineage>
        <taxon>Eukaryota</taxon>
        <taxon>Viridiplantae</taxon>
        <taxon>Streptophyta</taxon>
        <taxon>Embryophyta</taxon>
        <taxon>Bryophyta</taxon>
        <taxon>Sphagnophytina</taxon>
        <taxon>Sphagnopsida</taxon>
        <taxon>Sphagnales</taxon>
        <taxon>Sphagnaceae</taxon>
        <taxon>Sphagnum</taxon>
    </lineage>
</organism>
<proteinExistence type="predicted"/>
<sequence length="122" mass="13566">MEVGWKYDECRTDVGRKSDGSRTEIGRKFDGRRTSRAQPQLLRWQVASLHYNSWQRNVAARPAKRCNSLLWRGQQNVVARCYGKGSRALQLVVAAMASSVATRGARPATLHQRAAALANAAL</sequence>
<evidence type="ECO:0000313" key="1">
    <source>
        <dbReference type="EMBL" id="CAK9217421.1"/>
    </source>
</evidence>
<name>A0ABP0UDD3_9BRYO</name>
<dbReference type="EMBL" id="OZ019894">
    <property type="protein sequence ID" value="CAK9217421.1"/>
    <property type="molecule type" value="Genomic_DNA"/>
</dbReference>
<accession>A0ABP0UDD3</accession>
<reference evidence="1" key="1">
    <citation type="submission" date="2024-02" db="EMBL/GenBank/DDBJ databases">
        <authorList>
            <consortium name="ELIXIR-Norway"/>
            <consortium name="Elixir Norway"/>
        </authorList>
    </citation>
    <scope>NUCLEOTIDE SEQUENCE</scope>
</reference>
<evidence type="ECO:0000313" key="2">
    <source>
        <dbReference type="Proteomes" id="UP001497512"/>
    </source>
</evidence>
<protein>
    <submittedName>
        <fullName evidence="1">Uncharacterized protein</fullName>
    </submittedName>
</protein>
<gene>
    <name evidence="1" type="ORF">CSSPTR1EN2_LOCUS13962</name>
</gene>
<dbReference type="Proteomes" id="UP001497512">
    <property type="component" value="Chromosome 2"/>
</dbReference>
<keyword evidence="2" id="KW-1185">Reference proteome</keyword>